<dbReference type="AlphaFoldDB" id="A0A222P1X0"/>
<gene>
    <name evidence="1" type="ORF">clem_06370</name>
</gene>
<keyword evidence="2" id="KW-1185">Reference proteome</keyword>
<protein>
    <submittedName>
        <fullName evidence="1">Uncharacterized protein</fullName>
    </submittedName>
</protein>
<proteinExistence type="predicted"/>
<organism evidence="1 2">
    <name type="scientific">Legionella clemsonensis</name>
    <dbReference type="NCBI Taxonomy" id="1867846"/>
    <lineage>
        <taxon>Bacteria</taxon>
        <taxon>Pseudomonadati</taxon>
        <taxon>Pseudomonadota</taxon>
        <taxon>Gammaproteobacteria</taxon>
        <taxon>Legionellales</taxon>
        <taxon>Legionellaceae</taxon>
        <taxon>Legionella</taxon>
    </lineage>
</organism>
<dbReference type="KEGG" id="lcd:clem_06370"/>
<name>A0A222P1X0_9GAMM</name>
<evidence type="ECO:0000313" key="1">
    <source>
        <dbReference type="EMBL" id="ASQ45829.1"/>
    </source>
</evidence>
<dbReference type="OrthoDB" id="9896325at2"/>
<dbReference type="EMBL" id="CP016397">
    <property type="protein sequence ID" value="ASQ45829.1"/>
    <property type="molecule type" value="Genomic_DNA"/>
</dbReference>
<dbReference type="Proteomes" id="UP000201728">
    <property type="component" value="Chromosome"/>
</dbReference>
<reference evidence="2" key="1">
    <citation type="submission" date="2016-07" db="EMBL/GenBank/DDBJ databases">
        <authorList>
            <person name="Florea S."/>
            <person name="Webb J.S."/>
            <person name="Jaromczyk J."/>
            <person name="Schardl C.L."/>
        </authorList>
    </citation>
    <scope>NUCLEOTIDE SEQUENCE [LARGE SCALE GENOMIC DNA]</scope>
    <source>
        <strain evidence="2">CDC-D5610</strain>
    </source>
</reference>
<evidence type="ECO:0000313" key="2">
    <source>
        <dbReference type="Proteomes" id="UP000201728"/>
    </source>
</evidence>
<sequence length="266" mass="30766">MPNTTRSSSFISSDTFKPKNARILYVGDHFNHSCFYILNASYKDNIDKKYVDMGEPHRLDVHFYNCNTQETLPIYAVKYRKSSNGKPILVATPAVMKFGTSPYSAETEYFVFGDCQNINNPDAYHSNFNEQEKLYYFNKFTESQAMREIKSYRNALTQKQIRGNQCIILAQKIKALNDFIKAAENLEGEALMQILTDPHNEIYKNLIKPRPTCINFFNFFSINTSARSAEETNTYKLLKTLKKHPCYSYLSEVYTESSCSLKRKAP</sequence>
<dbReference type="RefSeq" id="WP_094090847.1">
    <property type="nucleotide sequence ID" value="NZ_CP016397.1"/>
</dbReference>
<accession>A0A222P1X0</accession>